<feature type="binding site" evidence="5">
    <location>
        <position position="124"/>
    </location>
    <ligand>
        <name>dimethylallyl diphosphate</name>
        <dbReference type="ChEBI" id="CHEBI:57623"/>
    </ligand>
</feature>
<feature type="binding site" evidence="5">
    <location>
        <position position="42"/>
    </location>
    <ligand>
        <name>dimethylallyl diphosphate</name>
        <dbReference type="ChEBI" id="CHEBI:57623"/>
    </ligand>
</feature>
<feature type="binding site" evidence="5">
    <location>
        <position position="220"/>
    </location>
    <ligand>
        <name>isopentenyl diphosphate</name>
        <dbReference type="ChEBI" id="CHEBI:128769"/>
    </ligand>
</feature>
<feature type="active site" description="Proton donor" evidence="5">
    <location>
        <position position="126"/>
    </location>
</feature>
<dbReference type="InterPro" id="IPR003029">
    <property type="entry name" value="S1_domain"/>
</dbReference>
<feature type="binding site" evidence="5">
    <location>
        <position position="74"/>
    </location>
    <ligand>
        <name>(2E)-4-hydroxy-3-methylbut-2-enyl diphosphate</name>
        <dbReference type="ChEBI" id="CHEBI:128753"/>
    </ligand>
</feature>
<dbReference type="Pfam" id="PF02401">
    <property type="entry name" value="LYTB"/>
    <property type="match status" value="1"/>
</dbReference>
<dbReference type="PRINTS" id="PR00681">
    <property type="entry name" value="RIBOSOMALS1"/>
</dbReference>
<feature type="binding site" evidence="5">
    <location>
        <position position="262"/>
    </location>
    <ligand>
        <name>(2E)-4-hydroxy-3-methylbut-2-enyl diphosphate</name>
        <dbReference type="ChEBI" id="CHEBI:128753"/>
    </ligand>
</feature>
<gene>
    <name evidence="5" type="primary">ispH</name>
    <name evidence="8" type="ORF">EDD65_102326</name>
</gene>
<keyword evidence="5" id="KW-0414">Isoprene biosynthesis</keyword>
<dbReference type="Gene3D" id="2.40.50.140">
    <property type="entry name" value="Nucleic acid-binding proteins"/>
    <property type="match status" value="4"/>
</dbReference>
<keyword evidence="1 5" id="KW-0004">4Fe-4S</keyword>
<dbReference type="HAMAP" id="MF_00191">
    <property type="entry name" value="IspH"/>
    <property type="match status" value="1"/>
</dbReference>
<dbReference type="SUPFAM" id="SSF50249">
    <property type="entry name" value="Nucleic acid-binding proteins"/>
    <property type="match status" value="4"/>
</dbReference>
<dbReference type="PANTHER" id="PTHR30426">
    <property type="entry name" value="4-HYDROXY-3-METHYLBUT-2-ENYL DIPHOSPHATE REDUCTASE"/>
    <property type="match status" value="1"/>
</dbReference>
<dbReference type="Pfam" id="PF00575">
    <property type="entry name" value="S1"/>
    <property type="match status" value="4"/>
</dbReference>
<feature type="binding site" evidence="5">
    <location>
        <position position="124"/>
    </location>
    <ligand>
        <name>isopentenyl diphosphate</name>
        <dbReference type="ChEBI" id="CHEBI:128769"/>
    </ligand>
</feature>
<dbReference type="OrthoDB" id="9804077at2"/>
<evidence type="ECO:0000256" key="4">
    <source>
        <dbReference type="ARBA" id="ARBA00023014"/>
    </source>
</evidence>
<feature type="coiled-coil region" evidence="6">
    <location>
        <begin position="618"/>
        <end position="654"/>
    </location>
</feature>
<protein>
    <recommendedName>
        <fullName evidence="5">4-hydroxy-3-methylbut-2-enyl diphosphate reductase</fullName>
        <shortName evidence="5">HMBPP reductase</shortName>
        <ecNumber evidence="5">1.17.7.4</ecNumber>
    </recommendedName>
</protein>
<dbReference type="GO" id="GO:0005737">
    <property type="term" value="C:cytoplasm"/>
    <property type="evidence" value="ECO:0007669"/>
    <property type="project" value="UniProtKB-ARBA"/>
</dbReference>
<evidence type="ECO:0000313" key="8">
    <source>
        <dbReference type="EMBL" id="TCS91391.1"/>
    </source>
</evidence>
<dbReference type="GO" id="GO:0050992">
    <property type="term" value="P:dimethylallyl diphosphate biosynthetic process"/>
    <property type="evidence" value="ECO:0007669"/>
    <property type="project" value="UniProtKB-UniRule"/>
</dbReference>
<dbReference type="UniPathway" id="UPA00059">
    <property type="reaction ID" value="UER00105"/>
</dbReference>
<keyword evidence="2 5" id="KW-0479">Metal-binding</keyword>
<feature type="domain" description="S1 motif" evidence="7">
    <location>
        <begin position="472"/>
        <end position="540"/>
    </location>
</feature>
<comment type="cofactor">
    <cofactor evidence="5">
        <name>[4Fe-4S] cluster</name>
        <dbReference type="ChEBI" id="CHEBI:49883"/>
    </cofactor>
    <text evidence="5">Binds 1 [4Fe-4S] cluster per subunit.</text>
</comment>
<sequence length="660" mass="74831">MNIYIAEYAGYCFGVKRAVDIAINTIKNTENTLIYSLGPLVHNTQVVEKLNEKGLKIIDNINVLKEGKVIIRAHGIPYDLQKEIEDLNLELIDCTCPYVKAIHKRVKKYYNNGYKIIIIGDKLHPEVIGINGWCNNDAIIVNTKEDAETIPKYDKICVVSQTTNNIDIFNDISNIIKNKGNHVKIFNTICNATNLRQTATKELAKKVDAMIVIGGYHSSNTNKLVEISKKYCKNVYHIETSKDLPLQKLSKFNTIGITAGASTPDWIIKEVIDAMNNNKDNNEIMEAIENSIVNIHRGDIVKGKVIYVTDNEVMVNINYKSDGIIEKEELSNDPNIKPRDLFKEGDEIEVYVVRLDDGEGNVVLSTKRLEIIKSWDKLEESFKNNETVECKIITDVKGGLIATVNGIRAFMPASQISVNYVKDLSIYKGKKLNAKIIDFDKNKRKIILSSRKIEEQQLEKKREELWNSFEVGKIVEGKVARLTDFGAFVDLGGLDGLIHISDLAWFRIDHPSDVVNVGDTVKVQILDFDKERNRISLGLKQTLPKPWDIFIKNREVGDIVEGKVVNMLDFGAFVRLEEGVDGLVHVSQISKEHVDKPSDVLEIGEKVVVKIIDIDPEKERISLSMKEVEEEKDKEEIEENIKEINNKDEEVKIKDIIEDK</sequence>
<dbReference type="UniPathway" id="UPA00056">
    <property type="reaction ID" value="UER00097"/>
</dbReference>
<feature type="binding site" evidence="5">
    <location>
        <position position="124"/>
    </location>
    <ligand>
        <name>(2E)-4-hydroxy-3-methylbut-2-enyl diphosphate</name>
        <dbReference type="ChEBI" id="CHEBI:128753"/>
    </ligand>
</feature>
<feature type="binding site" evidence="5">
    <location>
        <position position="190"/>
    </location>
    <ligand>
        <name>[4Fe-4S] cluster</name>
        <dbReference type="ChEBI" id="CHEBI:49883"/>
    </ligand>
</feature>
<keyword evidence="9" id="KW-1185">Reference proteome</keyword>
<dbReference type="AlphaFoldDB" id="A0A4R3L2E7"/>
<feature type="domain" description="S1 motif" evidence="7">
    <location>
        <begin position="557"/>
        <end position="626"/>
    </location>
</feature>
<dbReference type="CDD" id="cd05687">
    <property type="entry name" value="S1_RPS1_repeat_ec1_hs1"/>
    <property type="match status" value="1"/>
</dbReference>
<dbReference type="CDD" id="cd13944">
    <property type="entry name" value="lytB_ispH"/>
    <property type="match status" value="1"/>
</dbReference>
<dbReference type="EMBL" id="SMAE01000002">
    <property type="protein sequence ID" value="TCS91391.1"/>
    <property type="molecule type" value="Genomic_DNA"/>
</dbReference>
<keyword evidence="3 5" id="KW-0408">Iron</keyword>
<dbReference type="SMART" id="SM00316">
    <property type="entry name" value="S1"/>
    <property type="match status" value="4"/>
</dbReference>
<evidence type="ECO:0000256" key="2">
    <source>
        <dbReference type="ARBA" id="ARBA00022723"/>
    </source>
</evidence>
<accession>A0A4R3L2E7</accession>
<dbReference type="NCBIfam" id="NF002187">
    <property type="entry name" value="PRK01045.1-1"/>
    <property type="match status" value="1"/>
</dbReference>
<feature type="binding site" evidence="5">
    <location>
        <position position="220"/>
    </location>
    <ligand>
        <name>(2E)-4-hydroxy-3-methylbut-2-enyl diphosphate</name>
        <dbReference type="ChEBI" id="CHEBI:128753"/>
    </ligand>
</feature>
<feature type="binding site" evidence="5">
    <location>
        <position position="74"/>
    </location>
    <ligand>
        <name>dimethylallyl diphosphate</name>
        <dbReference type="ChEBI" id="CHEBI:57623"/>
    </ligand>
</feature>
<feature type="binding site" evidence="5">
    <location>
        <position position="42"/>
    </location>
    <ligand>
        <name>isopentenyl diphosphate</name>
        <dbReference type="ChEBI" id="CHEBI:128769"/>
    </ligand>
</feature>
<dbReference type="FunFam" id="2.40.50.140:FF:000051">
    <property type="entry name" value="RNA-binding transcriptional accessory protein"/>
    <property type="match status" value="2"/>
</dbReference>
<feature type="binding site" evidence="5">
    <location>
        <position position="218"/>
    </location>
    <ligand>
        <name>(2E)-4-hydroxy-3-methylbut-2-enyl diphosphate</name>
        <dbReference type="ChEBI" id="CHEBI:128753"/>
    </ligand>
</feature>
<dbReference type="RefSeq" id="WP_132026218.1">
    <property type="nucleotide sequence ID" value="NZ_CP068564.1"/>
</dbReference>
<feature type="binding site" evidence="5">
    <location>
        <position position="219"/>
    </location>
    <ligand>
        <name>(2E)-4-hydroxy-3-methylbut-2-enyl diphosphate</name>
        <dbReference type="ChEBI" id="CHEBI:128753"/>
    </ligand>
</feature>
<evidence type="ECO:0000256" key="3">
    <source>
        <dbReference type="ARBA" id="ARBA00023004"/>
    </source>
</evidence>
<comment type="pathway">
    <text evidence="5">Isoprenoid biosynthesis; isopentenyl diphosphate biosynthesis via DXP pathway; isopentenyl diphosphate from 1-deoxy-D-xylulose 5-phosphate: step 6/6.</text>
</comment>
<dbReference type="InterPro" id="IPR003451">
    <property type="entry name" value="LytB/IspH"/>
</dbReference>
<dbReference type="Proteomes" id="UP000294567">
    <property type="component" value="Unassembled WGS sequence"/>
</dbReference>
<dbReference type="GO" id="GO:0051539">
    <property type="term" value="F:4 iron, 4 sulfur cluster binding"/>
    <property type="evidence" value="ECO:0007669"/>
    <property type="project" value="UniProtKB-UniRule"/>
</dbReference>
<dbReference type="CDD" id="cd05688">
    <property type="entry name" value="S1_RPS1_repeat_ec3"/>
    <property type="match status" value="2"/>
</dbReference>
<evidence type="ECO:0000256" key="6">
    <source>
        <dbReference type="SAM" id="Coils"/>
    </source>
</evidence>
<dbReference type="NCBIfam" id="NF005208">
    <property type="entry name" value="PRK06676.1"/>
    <property type="match status" value="1"/>
</dbReference>
<comment type="catalytic activity">
    <reaction evidence="5">
        <text>isopentenyl diphosphate + 2 oxidized [2Fe-2S]-[ferredoxin] + H2O = (2E)-4-hydroxy-3-methylbut-2-enyl diphosphate + 2 reduced [2Fe-2S]-[ferredoxin] + 2 H(+)</text>
        <dbReference type="Rhea" id="RHEA:24488"/>
        <dbReference type="Rhea" id="RHEA-COMP:10000"/>
        <dbReference type="Rhea" id="RHEA-COMP:10001"/>
        <dbReference type="ChEBI" id="CHEBI:15377"/>
        <dbReference type="ChEBI" id="CHEBI:15378"/>
        <dbReference type="ChEBI" id="CHEBI:33737"/>
        <dbReference type="ChEBI" id="CHEBI:33738"/>
        <dbReference type="ChEBI" id="CHEBI:128753"/>
        <dbReference type="ChEBI" id="CHEBI:128769"/>
        <dbReference type="EC" id="1.17.7.4"/>
    </reaction>
</comment>
<keyword evidence="6" id="KW-0175">Coiled coil</keyword>
<evidence type="ECO:0000256" key="5">
    <source>
        <dbReference type="HAMAP-Rule" id="MF_00191"/>
    </source>
</evidence>
<feature type="binding site" evidence="5">
    <location>
        <position position="219"/>
    </location>
    <ligand>
        <name>dimethylallyl diphosphate</name>
        <dbReference type="ChEBI" id="CHEBI:57623"/>
    </ligand>
</feature>
<keyword evidence="5" id="KW-0560">Oxidoreductase</keyword>
<evidence type="ECO:0000259" key="7">
    <source>
        <dbReference type="PROSITE" id="PS50126"/>
    </source>
</evidence>
<comment type="caution">
    <text evidence="8">The sequence shown here is derived from an EMBL/GenBank/DDBJ whole genome shotgun (WGS) entry which is preliminary data.</text>
</comment>
<feature type="domain" description="S1 motif" evidence="7">
    <location>
        <begin position="385"/>
        <end position="451"/>
    </location>
</feature>
<feature type="binding site" evidence="5">
    <location>
        <position position="218"/>
    </location>
    <ligand>
        <name>isopentenyl diphosphate</name>
        <dbReference type="ChEBI" id="CHEBI:128769"/>
    </ligand>
</feature>
<dbReference type="GO" id="GO:0003729">
    <property type="term" value="F:mRNA binding"/>
    <property type="evidence" value="ECO:0007669"/>
    <property type="project" value="UniProtKB-ARBA"/>
</dbReference>
<comment type="function">
    <text evidence="5">Catalyzes the conversion of 1-hydroxy-2-methyl-2-(E)-butenyl 4-diphosphate (HMBPP) into a mixture of isopentenyl diphosphate (IPP) and dimethylallyl diphosphate (DMAPP). Acts in the terminal step of the DOXP/MEP pathway for isoprenoid precursor biosynthesis.</text>
</comment>
<feature type="binding site" evidence="5">
    <location>
        <position position="262"/>
    </location>
    <ligand>
        <name>dimethylallyl diphosphate</name>
        <dbReference type="ChEBI" id="CHEBI:57623"/>
    </ligand>
</feature>
<keyword evidence="4 5" id="KW-0411">Iron-sulfur</keyword>
<feature type="domain" description="S1 motif" evidence="7">
    <location>
        <begin position="298"/>
        <end position="367"/>
    </location>
</feature>
<dbReference type="PROSITE" id="PS50126">
    <property type="entry name" value="S1"/>
    <property type="match status" value="4"/>
</dbReference>
<dbReference type="GO" id="GO:0016114">
    <property type="term" value="P:terpenoid biosynthetic process"/>
    <property type="evidence" value="ECO:0007669"/>
    <property type="project" value="UniProtKB-UniRule"/>
</dbReference>
<name>A0A4R3L2E7_9FIRM</name>
<comment type="similarity">
    <text evidence="5">Belongs to the IspH family.</text>
</comment>
<feature type="binding site" evidence="5">
    <location>
        <position position="162"/>
    </location>
    <ligand>
        <name>(2E)-4-hydroxy-3-methylbut-2-enyl diphosphate</name>
        <dbReference type="ChEBI" id="CHEBI:128753"/>
    </ligand>
</feature>
<comment type="catalytic activity">
    <reaction evidence="5">
        <text>dimethylallyl diphosphate + 2 oxidized [2Fe-2S]-[ferredoxin] + H2O = (2E)-4-hydroxy-3-methylbut-2-enyl diphosphate + 2 reduced [2Fe-2S]-[ferredoxin] + 2 H(+)</text>
        <dbReference type="Rhea" id="RHEA:24825"/>
        <dbReference type="Rhea" id="RHEA-COMP:10000"/>
        <dbReference type="Rhea" id="RHEA-COMP:10001"/>
        <dbReference type="ChEBI" id="CHEBI:15377"/>
        <dbReference type="ChEBI" id="CHEBI:15378"/>
        <dbReference type="ChEBI" id="CHEBI:33737"/>
        <dbReference type="ChEBI" id="CHEBI:33738"/>
        <dbReference type="ChEBI" id="CHEBI:57623"/>
        <dbReference type="ChEBI" id="CHEBI:128753"/>
        <dbReference type="EC" id="1.17.7.4"/>
    </reaction>
</comment>
<dbReference type="PANTHER" id="PTHR30426:SF0">
    <property type="entry name" value="4-HYDROXY-3-METHYLBUT-2-ENYL DIPHOSPHATE REDUCTASE"/>
    <property type="match status" value="1"/>
</dbReference>
<dbReference type="CDD" id="cd04465">
    <property type="entry name" value="S1_RPS1_repeat_ec2_hs2"/>
    <property type="match status" value="1"/>
</dbReference>
<reference evidence="8 9" key="1">
    <citation type="submission" date="2019-03" db="EMBL/GenBank/DDBJ databases">
        <title>Genomic Encyclopedia of Type Strains, Phase IV (KMG-IV): sequencing the most valuable type-strain genomes for metagenomic binning, comparative biology and taxonomic classification.</title>
        <authorList>
            <person name="Goeker M."/>
        </authorList>
    </citation>
    <scope>NUCLEOTIDE SEQUENCE [LARGE SCALE GENOMIC DNA]</scope>
    <source>
        <strain evidence="8 9">DSM 26752</strain>
    </source>
</reference>
<feature type="binding site" evidence="5">
    <location>
        <position position="96"/>
    </location>
    <ligand>
        <name>[4Fe-4S] cluster</name>
        <dbReference type="ChEBI" id="CHEBI:49883"/>
    </ligand>
</feature>
<dbReference type="GO" id="GO:0051745">
    <property type="term" value="F:4-hydroxy-3-methylbut-2-enyl diphosphate reductase activity"/>
    <property type="evidence" value="ECO:0007669"/>
    <property type="project" value="UniProtKB-UniRule"/>
</dbReference>
<dbReference type="GO" id="GO:0046872">
    <property type="term" value="F:metal ion binding"/>
    <property type="evidence" value="ECO:0007669"/>
    <property type="project" value="UniProtKB-KW"/>
</dbReference>
<feature type="binding site" evidence="5">
    <location>
        <position position="74"/>
    </location>
    <ligand>
        <name>isopentenyl diphosphate</name>
        <dbReference type="ChEBI" id="CHEBI:128769"/>
    </ligand>
</feature>
<comment type="pathway">
    <text evidence="5">Isoprenoid biosynthesis; dimethylallyl diphosphate biosynthesis; dimethylallyl diphosphate from (2E)-4-hydroxy-3-methylbutenyl diphosphate: step 1/1.</text>
</comment>
<dbReference type="Gene3D" id="3.40.50.11270">
    <property type="match status" value="1"/>
</dbReference>
<evidence type="ECO:0000313" key="9">
    <source>
        <dbReference type="Proteomes" id="UP000294567"/>
    </source>
</evidence>
<feature type="binding site" evidence="5">
    <location>
        <position position="262"/>
    </location>
    <ligand>
        <name>isopentenyl diphosphate</name>
        <dbReference type="ChEBI" id="CHEBI:128769"/>
    </ligand>
</feature>
<feature type="binding site" evidence="5">
    <location>
        <position position="12"/>
    </location>
    <ligand>
        <name>[4Fe-4S] cluster</name>
        <dbReference type="ChEBI" id="CHEBI:49883"/>
    </ligand>
</feature>
<organism evidence="8 9">
    <name type="scientific">Keratinibaculum paraultunense</name>
    <dbReference type="NCBI Taxonomy" id="1278232"/>
    <lineage>
        <taxon>Bacteria</taxon>
        <taxon>Bacillati</taxon>
        <taxon>Bacillota</taxon>
        <taxon>Tissierellia</taxon>
        <taxon>Tissierellales</taxon>
        <taxon>Tepidimicrobiaceae</taxon>
        <taxon>Keratinibaculum</taxon>
    </lineage>
</organism>
<dbReference type="NCBIfam" id="TIGR00216">
    <property type="entry name" value="ispH_lytB"/>
    <property type="match status" value="1"/>
</dbReference>
<feature type="binding site" evidence="5">
    <location>
        <position position="42"/>
    </location>
    <ligand>
        <name>(2E)-4-hydroxy-3-methylbut-2-enyl diphosphate</name>
        <dbReference type="ChEBI" id="CHEBI:128753"/>
    </ligand>
</feature>
<feature type="binding site" evidence="5">
    <location>
        <position position="218"/>
    </location>
    <ligand>
        <name>dimethylallyl diphosphate</name>
        <dbReference type="ChEBI" id="CHEBI:57623"/>
    </ligand>
</feature>
<feature type="binding site" evidence="5">
    <location>
        <position position="220"/>
    </location>
    <ligand>
        <name>dimethylallyl diphosphate</name>
        <dbReference type="ChEBI" id="CHEBI:57623"/>
    </ligand>
</feature>
<evidence type="ECO:0000256" key="1">
    <source>
        <dbReference type="ARBA" id="ARBA00022485"/>
    </source>
</evidence>
<dbReference type="InterPro" id="IPR012340">
    <property type="entry name" value="NA-bd_OB-fold"/>
</dbReference>
<proteinExistence type="inferred from homology"/>
<dbReference type="GO" id="GO:0019288">
    <property type="term" value="P:isopentenyl diphosphate biosynthetic process, methylerythritol 4-phosphate pathway"/>
    <property type="evidence" value="ECO:0007669"/>
    <property type="project" value="UniProtKB-UniRule"/>
</dbReference>
<dbReference type="Gene3D" id="3.40.1010.20">
    <property type="entry name" value="4-hydroxy-3-methylbut-2-enyl diphosphate reductase, catalytic domain"/>
    <property type="match status" value="2"/>
</dbReference>
<dbReference type="InterPro" id="IPR035104">
    <property type="entry name" value="Ribosomal_protein_S1-like"/>
</dbReference>
<dbReference type="EC" id="1.17.7.4" evidence="5"/>
<feature type="binding site" evidence="5">
    <location>
        <position position="219"/>
    </location>
    <ligand>
        <name>isopentenyl diphosphate</name>
        <dbReference type="ChEBI" id="CHEBI:128769"/>
    </ligand>
</feature>
<dbReference type="NCBIfam" id="NF000907">
    <property type="entry name" value="PRK00087.1"/>
    <property type="match status" value="1"/>
</dbReference>